<protein>
    <recommendedName>
        <fullName evidence="2">DUF763 domain-containing protein</fullName>
    </recommendedName>
</protein>
<sequence length="76" mass="8570">SLISELVYGVTPSYQDPARYSFAHGGKDGIPYPVDRKTYDQSIELLSKAIRKTKLGIREKNEAMSRLDSLRRGVII</sequence>
<evidence type="ECO:0000313" key="1">
    <source>
        <dbReference type="EMBL" id="GAI30369.1"/>
    </source>
</evidence>
<comment type="caution">
    <text evidence="1">The sequence shown here is derived from an EMBL/GenBank/DDBJ whole genome shotgun (WGS) entry which is preliminary data.</text>
</comment>
<dbReference type="Pfam" id="PF05559">
    <property type="entry name" value="DUF763"/>
    <property type="match status" value="1"/>
</dbReference>
<dbReference type="PANTHER" id="PTHR38597">
    <property type="entry name" value="BLL3834 PROTEIN"/>
    <property type="match status" value="1"/>
</dbReference>
<reference evidence="1" key="1">
    <citation type="journal article" date="2014" name="Front. Microbiol.">
        <title>High frequency of phylogenetically diverse reductive dehalogenase-homologous genes in deep subseafloor sedimentary metagenomes.</title>
        <authorList>
            <person name="Kawai M."/>
            <person name="Futagami T."/>
            <person name="Toyoda A."/>
            <person name="Takaki Y."/>
            <person name="Nishi S."/>
            <person name="Hori S."/>
            <person name="Arai W."/>
            <person name="Tsubouchi T."/>
            <person name="Morono Y."/>
            <person name="Uchiyama I."/>
            <person name="Ito T."/>
            <person name="Fujiyama A."/>
            <person name="Inagaki F."/>
            <person name="Takami H."/>
        </authorList>
    </citation>
    <scope>NUCLEOTIDE SEQUENCE</scope>
    <source>
        <strain evidence="1">Expedition CK06-06</strain>
    </source>
</reference>
<dbReference type="InterPro" id="IPR008482">
    <property type="entry name" value="DUF763"/>
</dbReference>
<dbReference type="PANTHER" id="PTHR38597:SF1">
    <property type="entry name" value="BLL3834 PROTEIN"/>
    <property type="match status" value="1"/>
</dbReference>
<feature type="non-terminal residue" evidence="1">
    <location>
        <position position="1"/>
    </location>
</feature>
<dbReference type="AlphaFoldDB" id="X1PHK2"/>
<name>X1PHK2_9ZZZZ</name>
<evidence type="ECO:0008006" key="2">
    <source>
        <dbReference type="Google" id="ProtNLM"/>
    </source>
</evidence>
<dbReference type="EMBL" id="BARV01015411">
    <property type="protein sequence ID" value="GAI30369.1"/>
    <property type="molecule type" value="Genomic_DNA"/>
</dbReference>
<gene>
    <name evidence="1" type="ORF">S06H3_26634</name>
</gene>
<proteinExistence type="predicted"/>
<accession>X1PHK2</accession>
<organism evidence="1">
    <name type="scientific">marine sediment metagenome</name>
    <dbReference type="NCBI Taxonomy" id="412755"/>
    <lineage>
        <taxon>unclassified sequences</taxon>
        <taxon>metagenomes</taxon>
        <taxon>ecological metagenomes</taxon>
    </lineage>
</organism>